<accession>A0A7N0VIF3</accession>
<reference evidence="1" key="1">
    <citation type="submission" date="2021-01" db="UniProtKB">
        <authorList>
            <consortium name="EnsemblPlants"/>
        </authorList>
    </citation>
    <scope>IDENTIFICATION</scope>
</reference>
<protein>
    <submittedName>
        <fullName evidence="1">Uncharacterized protein</fullName>
    </submittedName>
</protein>
<evidence type="ECO:0000313" key="1">
    <source>
        <dbReference type="EnsemblPlants" id="Kaladp0878s0053.1.v1.1.CDS.1"/>
    </source>
</evidence>
<dbReference type="AlphaFoldDB" id="A0A7N0VIF3"/>
<dbReference type="Proteomes" id="UP000594263">
    <property type="component" value="Unplaced"/>
</dbReference>
<dbReference type="Gramene" id="Kaladp0878s0053.1.v1.1">
    <property type="protein sequence ID" value="Kaladp0878s0053.1.v1.1.CDS.1"/>
    <property type="gene ID" value="Kaladp0878s0053.v1.1"/>
</dbReference>
<organism evidence="1 2">
    <name type="scientific">Kalanchoe fedtschenkoi</name>
    <name type="common">Lavender scallops</name>
    <name type="synonym">South American air plant</name>
    <dbReference type="NCBI Taxonomy" id="63787"/>
    <lineage>
        <taxon>Eukaryota</taxon>
        <taxon>Viridiplantae</taxon>
        <taxon>Streptophyta</taxon>
        <taxon>Embryophyta</taxon>
        <taxon>Tracheophyta</taxon>
        <taxon>Spermatophyta</taxon>
        <taxon>Magnoliopsida</taxon>
        <taxon>eudicotyledons</taxon>
        <taxon>Gunneridae</taxon>
        <taxon>Pentapetalae</taxon>
        <taxon>Saxifragales</taxon>
        <taxon>Crassulaceae</taxon>
        <taxon>Kalanchoe</taxon>
    </lineage>
</organism>
<evidence type="ECO:0000313" key="2">
    <source>
        <dbReference type="Proteomes" id="UP000594263"/>
    </source>
</evidence>
<proteinExistence type="predicted"/>
<name>A0A7N0VIF3_KALFE</name>
<dbReference type="EnsemblPlants" id="Kaladp0878s0053.1.v1.1">
    <property type="protein sequence ID" value="Kaladp0878s0053.1.v1.1.CDS.1"/>
    <property type="gene ID" value="Kaladp0878s0053.v1.1"/>
</dbReference>
<sequence length="71" mass="8474">MVISDLPADPVLFLFHHRSRSARCVQIICSAMFWRIKPAKGRMVWLWMYQRSTRCSTIRGCLFRLKASEKW</sequence>
<keyword evidence="2" id="KW-1185">Reference proteome</keyword>